<feature type="compositionally biased region" description="Low complexity" evidence="1">
    <location>
        <begin position="180"/>
        <end position="201"/>
    </location>
</feature>
<proteinExistence type="predicted"/>
<sequence length="689" mass="77121">MAKLKERIILNSNGTKEVVRMNGNVIEQIKTEDGWKSYDEVRHPKTKEVEKPTNTTIDNTIINTTSKTESDNKTENDNKIDLGDNNSSNRFVIMNTTGGNIENKGKTNIIRVTPLTNKENNPQQSKQINKSSNKNNTKSVNKIVTKKVDNNNKQINVNKPVKNKVLEQRNEILKKDNITDNTNTTLNKSTKVNTSTKTNVSRNKPVSKTNINTASANKDNNKGFDWSRGIKAAIDNYAESLNSYKPLPYKKNNITKPKQFNAKEVKGKTNRGSYTFEYKGDGKVTVTNSVTGNSWRENIRDNSTVKTENSIMNRAKPVIKVTRKPVIKNTSNPANNTTSEFNLADYIGDDAASILRTFANDPGKAVNQALGGLYRKWQKSNSDAGEHVVSRQLINTPPKQLNKGNANESVIYPSSTTGDTITMNNSNILHFAQSFKPDPNGNHYYIPENINLNEVKLGYRNRGDYKPLKSKGLIVTTYGNPGGQSFYDLKENTPSSPTKNGNWNTGYVGVDAQGKFILGNYQTDKNIIRDQIKRGGKVATAPYFRVYDIPKQKGQYVLTKNPGISGSRYTVTLNADYGQNTARRNMPFNIMLGRNKETNTYGDITGGRVIMKCGDEVRLVSGSMDNIYSVFNDMKQRHKSQYVEFYQLDNGTFNKGIRTKNGILDENTLRMYDEQNTDDSAGGGGLYLR</sequence>
<protein>
    <submittedName>
        <fullName evidence="2">Uncharacterized protein</fullName>
    </submittedName>
</protein>
<name>A0AAU8MGE3_9CAUD</name>
<accession>A0AAU8MGE3</accession>
<evidence type="ECO:0000256" key="1">
    <source>
        <dbReference type="SAM" id="MobiDB-lite"/>
    </source>
</evidence>
<feature type="region of interest" description="Disordered" evidence="1">
    <location>
        <begin position="180"/>
        <end position="216"/>
    </location>
</feature>
<organism evidence="2">
    <name type="scientific">Geladintestivirus 1</name>
    <dbReference type="NCBI Taxonomy" id="3233133"/>
    <lineage>
        <taxon>Viruses</taxon>
        <taxon>Duplodnaviria</taxon>
        <taxon>Heunggongvirae</taxon>
        <taxon>Uroviricota</taxon>
        <taxon>Caudoviricetes</taxon>
        <taxon>Crassvirales</taxon>
    </lineage>
</organism>
<reference evidence="2" key="1">
    <citation type="submission" date="2024-06" db="EMBL/GenBank/DDBJ databases">
        <title>Intestivirid acquisition increases across infancy in a wild primate population.</title>
        <authorList>
            <person name="Schneider-Creas I.A."/>
            <person name="Moya I.L."/>
            <person name="Chiou K.L."/>
            <person name="Baniel A."/>
            <person name="Azanaw Haile A."/>
            <person name="Kebede F."/>
            <person name="Abebe B."/>
            <person name="Snyder-Mackler N."/>
            <person name="Varsani A."/>
        </authorList>
    </citation>
    <scope>NUCLEOTIDE SEQUENCE</scope>
    <source>
        <strain evidence="2">Int_RNL_2018_0945_COW</strain>
    </source>
</reference>
<feature type="compositionally biased region" description="Polar residues" evidence="1">
    <location>
        <begin position="202"/>
        <end position="216"/>
    </location>
</feature>
<dbReference type="EMBL" id="PP965498">
    <property type="protein sequence ID" value="XCO00365.1"/>
    <property type="molecule type" value="Genomic_DNA"/>
</dbReference>
<evidence type="ECO:0000313" key="2">
    <source>
        <dbReference type="EMBL" id="XCO00365.1"/>
    </source>
</evidence>
<feature type="region of interest" description="Disordered" evidence="1">
    <location>
        <begin position="114"/>
        <end position="140"/>
    </location>
</feature>
<feature type="compositionally biased region" description="Low complexity" evidence="1">
    <location>
        <begin position="120"/>
        <end position="140"/>
    </location>
</feature>